<keyword evidence="3" id="KW-1185">Reference proteome</keyword>
<dbReference type="Proteomes" id="UP000599578">
    <property type="component" value="Unassembled WGS sequence"/>
</dbReference>
<protein>
    <submittedName>
        <fullName evidence="2">Uncharacterized protein</fullName>
    </submittedName>
</protein>
<name>A0A917ZC39_9GAMM</name>
<sequence>MGIDQAGQQRLAELPGLGVKQAGSNPMMRQQPGQLLPAHRALFQRGAITEPRLVEVKIVPRQQATDGGKQRVIATGLPGDRLDRP</sequence>
<evidence type="ECO:0000256" key="1">
    <source>
        <dbReference type="SAM" id="MobiDB-lite"/>
    </source>
</evidence>
<evidence type="ECO:0000313" key="2">
    <source>
        <dbReference type="EMBL" id="GGO78764.1"/>
    </source>
</evidence>
<dbReference type="AlphaFoldDB" id="A0A917ZC39"/>
<reference evidence="2 3" key="1">
    <citation type="journal article" date="2014" name="Int. J. Syst. Evol. Microbiol.">
        <title>Complete genome sequence of Corynebacterium casei LMG S-19264T (=DSM 44701T), isolated from a smear-ripened cheese.</title>
        <authorList>
            <consortium name="US DOE Joint Genome Institute (JGI-PGF)"/>
            <person name="Walter F."/>
            <person name="Albersmeier A."/>
            <person name="Kalinowski J."/>
            <person name="Ruckert C."/>
        </authorList>
    </citation>
    <scope>NUCLEOTIDE SEQUENCE [LARGE SCALE GENOMIC DNA]</scope>
    <source>
        <strain evidence="2 3">CGMCC 1.7286</strain>
    </source>
</reference>
<proteinExistence type="predicted"/>
<comment type="caution">
    <text evidence="2">The sequence shown here is derived from an EMBL/GenBank/DDBJ whole genome shotgun (WGS) entry which is preliminary data.</text>
</comment>
<organism evidence="2 3">
    <name type="scientific">Marinobacterium nitratireducens</name>
    <dbReference type="NCBI Taxonomy" id="518897"/>
    <lineage>
        <taxon>Bacteria</taxon>
        <taxon>Pseudomonadati</taxon>
        <taxon>Pseudomonadota</taxon>
        <taxon>Gammaproteobacteria</taxon>
        <taxon>Oceanospirillales</taxon>
        <taxon>Oceanospirillaceae</taxon>
        <taxon>Marinobacterium</taxon>
    </lineage>
</organism>
<gene>
    <name evidence="2" type="ORF">GCM10011348_11480</name>
</gene>
<feature type="region of interest" description="Disordered" evidence="1">
    <location>
        <begin position="1"/>
        <end position="31"/>
    </location>
</feature>
<dbReference type="EMBL" id="BMLT01000002">
    <property type="protein sequence ID" value="GGO78764.1"/>
    <property type="molecule type" value="Genomic_DNA"/>
</dbReference>
<feature type="compositionally biased region" description="Polar residues" evidence="1">
    <location>
        <begin position="22"/>
        <end position="31"/>
    </location>
</feature>
<feature type="region of interest" description="Disordered" evidence="1">
    <location>
        <begin position="63"/>
        <end position="85"/>
    </location>
</feature>
<accession>A0A917ZC39</accession>
<evidence type="ECO:0000313" key="3">
    <source>
        <dbReference type="Proteomes" id="UP000599578"/>
    </source>
</evidence>